<comment type="caution">
    <text evidence="2">The sequence shown here is derived from an EMBL/GenBank/DDBJ whole genome shotgun (WGS) entry which is preliminary data.</text>
</comment>
<sequence length="101" mass="10912">MEQARTDKSEAEEKSYAYTRKAAPPPGVTHRCEVTCPHTHPPAEAAELIGISESALRKGAAARTFPSTLIAGRLSFSDDNLAAIIAAGDRQPIARRTARRR</sequence>
<keyword evidence="3" id="KW-1185">Reference proteome</keyword>
<organism evidence="2 3">
    <name type="scientific">Actinomadura miaoliensis</name>
    <dbReference type="NCBI Taxonomy" id="430685"/>
    <lineage>
        <taxon>Bacteria</taxon>
        <taxon>Bacillati</taxon>
        <taxon>Actinomycetota</taxon>
        <taxon>Actinomycetes</taxon>
        <taxon>Streptosporangiales</taxon>
        <taxon>Thermomonosporaceae</taxon>
        <taxon>Actinomadura</taxon>
    </lineage>
</organism>
<name>A0ABP7WAW4_9ACTN</name>
<reference evidence="3" key="1">
    <citation type="journal article" date="2019" name="Int. J. Syst. Evol. Microbiol.">
        <title>The Global Catalogue of Microorganisms (GCM) 10K type strain sequencing project: providing services to taxonomists for standard genome sequencing and annotation.</title>
        <authorList>
            <consortium name="The Broad Institute Genomics Platform"/>
            <consortium name="The Broad Institute Genome Sequencing Center for Infectious Disease"/>
            <person name="Wu L."/>
            <person name="Ma J."/>
        </authorList>
    </citation>
    <scope>NUCLEOTIDE SEQUENCE [LARGE SCALE GENOMIC DNA]</scope>
    <source>
        <strain evidence="3">JCM 16702</strain>
    </source>
</reference>
<feature type="region of interest" description="Disordered" evidence="1">
    <location>
        <begin position="1"/>
        <end position="29"/>
    </location>
</feature>
<dbReference type="RefSeq" id="WP_344952412.1">
    <property type="nucleotide sequence ID" value="NZ_BAAAZG010000038.1"/>
</dbReference>
<proteinExistence type="predicted"/>
<evidence type="ECO:0000256" key="1">
    <source>
        <dbReference type="SAM" id="MobiDB-lite"/>
    </source>
</evidence>
<dbReference type="Proteomes" id="UP001500683">
    <property type="component" value="Unassembled WGS sequence"/>
</dbReference>
<gene>
    <name evidence="2" type="ORF">GCM10022214_51290</name>
</gene>
<feature type="compositionally biased region" description="Basic and acidic residues" evidence="1">
    <location>
        <begin position="1"/>
        <end position="15"/>
    </location>
</feature>
<evidence type="ECO:0000313" key="3">
    <source>
        <dbReference type="Proteomes" id="UP001500683"/>
    </source>
</evidence>
<accession>A0ABP7WAW4</accession>
<evidence type="ECO:0000313" key="2">
    <source>
        <dbReference type="EMBL" id="GAA4085054.1"/>
    </source>
</evidence>
<protein>
    <recommendedName>
        <fullName evidence="4">DNA-binding protein</fullName>
    </recommendedName>
</protein>
<dbReference type="EMBL" id="BAAAZG010000038">
    <property type="protein sequence ID" value="GAA4085054.1"/>
    <property type="molecule type" value="Genomic_DNA"/>
</dbReference>
<evidence type="ECO:0008006" key="4">
    <source>
        <dbReference type="Google" id="ProtNLM"/>
    </source>
</evidence>